<organism evidence="1 2">
    <name type="scientific">Panagrolaimus sp. PS1159</name>
    <dbReference type="NCBI Taxonomy" id="55785"/>
    <lineage>
        <taxon>Eukaryota</taxon>
        <taxon>Metazoa</taxon>
        <taxon>Ecdysozoa</taxon>
        <taxon>Nematoda</taxon>
        <taxon>Chromadorea</taxon>
        <taxon>Rhabditida</taxon>
        <taxon>Tylenchina</taxon>
        <taxon>Panagrolaimomorpha</taxon>
        <taxon>Panagrolaimoidea</taxon>
        <taxon>Panagrolaimidae</taxon>
        <taxon>Panagrolaimus</taxon>
    </lineage>
</organism>
<dbReference type="WBParaSite" id="PS1159_v2.g17930.t1">
    <property type="protein sequence ID" value="PS1159_v2.g17930.t1"/>
    <property type="gene ID" value="PS1159_v2.g17930"/>
</dbReference>
<evidence type="ECO:0000313" key="2">
    <source>
        <dbReference type="WBParaSite" id="PS1159_v2.g17930.t1"/>
    </source>
</evidence>
<dbReference type="Proteomes" id="UP000887580">
    <property type="component" value="Unplaced"/>
</dbReference>
<protein>
    <submittedName>
        <fullName evidence="2">Chloride channel protein</fullName>
    </submittedName>
</protein>
<evidence type="ECO:0000313" key="1">
    <source>
        <dbReference type="Proteomes" id="UP000887580"/>
    </source>
</evidence>
<sequence>MRPNLANKNPRLPGASLQKPKSTRKVPPPSHLEHQHRRHPNEFEYLLSKNAKDHEFYRKDSSETTVMTIKRHWRKLSHFLVEDWFLSALLGVIVAVVLYDYALNYDKLLAFVCWTSYITIFVAAATLVCKYVGKQAIGSGIPQLKVIMNGFVLQNYLSMRTLVAKVIGLILTLGSGLPVGKEGPFVHIGAIVGFRLSKMTQNFQGNKLISSESREFQNLLSGCAVGIACTFTAPVGAVLYAIECTHKYFAVKHYWKSFFATTCAALVFRYANVYLTPPHIGETILAYYETHFPNEVFVAEELPVFILLGIISGLLASLFVFVHKSLVNVRKTSKIYRRIFGRNYNITFTIFMAFVVGVVNWPNGIGNYLGGRFTFREVLSDFISNCTMSEMNITRHGCSDDIVYRWTDHEDLRLYAIVGASAFTGALTHSFSIAVIVCEATGQISGLLPMLVGLMAANAVSHFLSPSIYDSIIRLKNYPHLADLPRNEKIDIHSVTVEQIMIQDCVFITTGTTYKELRDLLIATPQLKSYPLVNNSTDRIMLGSVGRKYLYYMLTTQIGPDPSLLLRRASGNTSDLYSTYRKGSAINTNSVRFTDRHIMGNTLLSTSPLHEDHVSRNSPLAPLLRRQTLPEITVTHSLLGRDIQLLKPIELDEAAIDAAPFQLVLGTSIYKVHSLFSLLGLNHAFVTHQGALIGVVGLKEIRTAMFDINNGIQRKNFIFHPSNPLFSNEKGVEELINDESSDDENAVILPAVTISKAENDNEYQEEVASYDTDGDDDVFESASFKSKNSNISKNSIN</sequence>
<name>A0AC35FKR9_9BILA</name>
<proteinExistence type="predicted"/>
<reference evidence="2" key="1">
    <citation type="submission" date="2022-11" db="UniProtKB">
        <authorList>
            <consortium name="WormBaseParasite"/>
        </authorList>
    </citation>
    <scope>IDENTIFICATION</scope>
</reference>
<accession>A0AC35FKR9</accession>